<evidence type="ECO:0000313" key="2">
    <source>
        <dbReference type="Proteomes" id="UP000278031"/>
    </source>
</evidence>
<reference evidence="1 2" key="1">
    <citation type="submission" date="2018-06" db="EMBL/GenBank/DDBJ databases">
        <title>Extensive metabolic versatility and redundancy in microbially diverse, dynamic hydrothermal sediments.</title>
        <authorList>
            <person name="Dombrowski N."/>
            <person name="Teske A."/>
            <person name="Baker B.J."/>
        </authorList>
    </citation>
    <scope>NUCLEOTIDE SEQUENCE [LARGE SCALE GENOMIC DNA]</scope>
    <source>
        <strain evidence="1">B51_G17</strain>
    </source>
</reference>
<evidence type="ECO:0000313" key="1">
    <source>
        <dbReference type="EMBL" id="RLG69649.1"/>
    </source>
</evidence>
<dbReference type="EMBL" id="QMWP01000121">
    <property type="protein sequence ID" value="RLG69649.1"/>
    <property type="molecule type" value="Genomic_DNA"/>
</dbReference>
<dbReference type="Proteomes" id="UP000278031">
    <property type="component" value="Unassembled WGS sequence"/>
</dbReference>
<organism evidence="1 2">
    <name type="scientific">Candidatus Iainarchaeum sp</name>
    <dbReference type="NCBI Taxonomy" id="3101447"/>
    <lineage>
        <taxon>Archaea</taxon>
        <taxon>Candidatus Iainarchaeota</taxon>
        <taxon>Candidatus Iainarchaeia</taxon>
        <taxon>Candidatus Iainarchaeales</taxon>
        <taxon>Candidatus Iainarchaeaceae</taxon>
        <taxon>Candidatus Iainarchaeum</taxon>
    </lineage>
</organism>
<accession>A0A497JFR7</accession>
<feature type="non-terminal residue" evidence="1">
    <location>
        <position position="1"/>
    </location>
</feature>
<sequence length="138" mass="15381">GRGRIQPLQEGGFGAVGNNLRCDSWGHRVVSKEKLTGGEVEMRHINYANEDVSRWKNEVLRLLEKAKREAEECKIGDMLGSLVAAAIARAHKPEAHSRDEMLEIGRISDELVYASNRIESEIPKILKEKCSCKVSPAI</sequence>
<dbReference type="AlphaFoldDB" id="A0A497JFR7"/>
<gene>
    <name evidence="1" type="ORF">DRO04_03075</name>
</gene>
<proteinExistence type="predicted"/>
<protein>
    <submittedName>
        <fullName evidence="1">Uncharacterized protein</fullName>
    </submittedName>
</protein>
<name>A0A497JFR7_9ARCH</name>
<comment type="caution">
    <text evidence="1">The sequence shown here is derived from an EMBL/GenBank/DDBJ whole genome shotgun (WGS) entry which is preliminary data.</text>
</comment>